<sequence>GRVHRGRDAGGQPLSPRAGGGCGAVPLDPARPVLPRRGHDAQPARDRRAALLRRRHGAGADRRQGRHHHGAGPVVRHAAAPGLCAGRAAQPGRRVRFRAVRPGPVGHADRGRGGEHLRCDRHAVGGPHAGPDDGHPEAAHRTGAARAGSRH</sequence>
<accession>A0AA40MJ85</accession>
<name>A0AA40MJ85_STAAU</name>
<feature type="compositionally biased region" description="Basic and acidic residues" evidence="1">
    <location>
        <begin position="130"/>
        <end position="140"/>
    </location>
</feature>
<reference evidence="2 3" key="1">
    <citation type="submission" date="2015-01" db="EMBL/GenBank/DDBJ databases">
        <title>Characterization of Swiss Staphylococcus aureus strains involved in food poisoning.</title>
        <authorList>
            <person name="Crovadore J."/>
            <person name="Chablais R."/>
            <person name="Tonacini J."/>
            <person name="Schnyder B."/>
            <person name="Lefort F."/>
        </authorList>
    </citation>
    <scope>NUCLEOTIDE SEQUENCE [LARGE SCALE GENOMIC DNA]</scope>
    <source>
        <strain evidence="2 3">SA-120</strain>
    </source>
</reference>
<dbReference type="EMBL" id="JXIG01000399">
    <property type="protein sequence ID" value="KIU01398.1"/>
    <property type="molecule type" value="Genomic_DNA"/>
</dbReference>
<evidence type="ECO:0000313" key="3">
    <source>
        <dbReference type="Proteomes" id="UP000032274"/>
    </source>
</evidence>
<feature type="non-terminal residue" evidence="2">
    <location>
        <position position="151"/>
    </location>
</feature>
<feature type="compositionally biased region" description="Basic and acidic residues" evidence="1">
    <location>
        <begin position="37"/>
        <end position="49"/>
    </location>
</feature>
<gene>
    <name evidence="2" type="ORF">QU38_01840</name>
</gene>
<comment type="caution">
    <text evidence="2">The sequence shown here is derived from an EMBL/GenBank/DDBJ whole genome shotgun (WGS) entry which is preliminary data.</text>
</comment>
<feature type="compositionally biased region" description="Basic and acidic residues" evidence="1">
    <location>
        <begin position="107"/>
        <end position="123"/>
    </location>
</feature>
<feature type="non-terminal residue" evidence="2">
    <location>
        <position position="1"/>
    </location>
</feature>
<protein>
    <submittedName>
        <fullName evidence="2">Uncharacterized protein</fullName>
    </submittedName>
</protein>
<proteinExistence type="predicted"/>
<dbReference type="Proteomes" id="UP000032274">
    <property type="component" value="Unassembled WGS sequence"/>
</dbReference>
<evidence type="ECO:0000313" key="2">
    <source>
        <dbReference type="EMBL" id="KIU01398.1"/>
    </source>
</evidence>
<evidence type="ECO:0000256" key="1">
    <source>
        <dbReference type="SAM" id="MobiDB-lite"/>
    </source>
</evidence>
<feature type="region of interest" description="Disordered" evidence="1">
    <location>
        <begin position="97"/>
        <end position="151"/>
    </location>
</feature>
<organism evidence="2 3">
    <name type="scientific">Staphylococcus aureus</name>
    <dbReference type="NCBI Taxonomy" id="1280"/>
    <lineage>
        <taxon>Bacteria</taxon>
        <taxon>Bacillati</taxon>
        <taxon>Bacillota</taxon>
        <taxon>Bacilli</taxon>
        <taxon>Bacillales</taxon>
        <taxon>Staphylococcaceae</taxon>
        <taxon>Staphylococcus</taxon>
    </lineage>
</organism>
<feature type="region of interest" description="Disordered" evidence="1">
    <location>
        <begin position="1"/>
        <end position="78"/>
    </location>
</feature>
<dbReference type="AlphaFoldDB" id="A0AA40MJ85"/>